<evidence type="ECO:0000313" key="4">
    <source>
        <dbReference type="Proteomes" id="UP000584642"/>
    </source>
</evidence>
<proteinExistence type="predicted"/>
<reference evidence="3 4" key="1">
    <citation type="submission" date="2020-05" db="EMBL/GenBank/DDBJ databases">
        <title>Azospirillum oleiclasticum sp. nov, a nitrogen-fixing and heavy crude oil-emulsifying bacterium isolated from the crude oil of Yumen Oilfield.</title>
        <authorList>
            <person name="Wu D."/>
            <person name="Cai M."/>
            <person name="Zhang X."/>
        </authorList>
    </citation>
    <scope>NUCLEOTIDE SEQUENCE [LARGE SCALE GENOMIC DNA]</scope>
    <source>
        <strain evidence="3 4">ROY-1-1-2</strain>
    </source>
</reference>
<dbReference type="EMBL" id="JABFDB010000005">
    <property type="protein sequence ID" value="NYZ20052.1"/>
    <property type="molecule type" value="Genomic_DNA"/>
</dbReference>
<comment type="caution">
    <text evidence="3">The sequence shown here is derived from an EMBL/GenBank/DDBJ whole genome shotgun (WGS) entry which is preliminary data.</text>
</comment>
<feature type="non-terminal residue" evidence="3">
    <location>
        <position position="1251"/>
    </location>
</feature>
<gene>
    <name evidence="3" type="ORF">HND93_10030</name>
</gene>
<dbReference type="InterPro" id="IPR013491">
    <property type="entry name" value="Tape_meas_N"/>
</dbReference>
<feature type="region of interest" description="Disordered" evidence="1">
    <location>
        <begin position="990"/>
        <end position="1012"/>
    </location>
</feature>
<dbReference type="RefSeq" id="WP_211109705.1">
    <property type="nucleotide sequence ID" value="NZ_JABFDB010000005.1"/>
</dbReference>
<dbReference type="Pfam" id="PF20155">
    <property type="entry name" value="TMP_3"/>
    <property type="match status" value="1"/>
</dbReference>
<evidence type="ECO:0000313" key="3">
    <source>
        <dbReference type="EMBL" id="NYZ20052.1"/>
    </source>
</evidence>
<evidence type="ECO:0000256" key="1">
    <source>
        <dbReference type="SAM" id="MobiDB-lite"/>
    </source>
</evidence>
<feature type="domain" description="Tape measure protein N-terminal" evidence="2">
    <location>
        <begin position="92"/>
        <end position="264"/>
    </location>
</feature>
<accession>A0ABX2T7L1</accession>
<keyword evidence="4" id="KW-1185">Reference proteome</keyword>
<dbReference type="Proteomes" id="UP000584642">
    <property type="component" value="Unassembled WGS sequence"/>
</dbReference>
<sequence length="1251" mass="130380">MTLVVARIEADASGLNRGLSEAEGALDRFGRRAAGAGAGASGMAADAQRAAETARELQLEANGAGRAMELAGRGAAMLQGALATLGLVAFVRSVVETSAEFQKLNAMLKTATGSTAEAAAAFSMLKKFAAETPYDLAQVTTAFIRLKNLGLDASSDSLRAYGNFASSFGKGLIDMIEAVADAATGENERLKEFGVRASIEGDKVKFTFQGIETAVANNARAIEQYLIGIGKVKFAGAMEEQAKTLGGALSNLGDAMASFRNEVGQGGLAGAVADVARSIAAAAEGSDNAARRIGAALGEGVRLGADALRLLADNAELVVTAIGAIGAARVLAAVAAFTTSVQAAGGAMAALNAIALANPYILLGTAIAATGLAVYEWHQRSVEAERSQTELAAANEEVRRIGAMSATEIANQSELLRTNTLEAARNAEAKLAMADAEAQSAAIRARADQDEVRRQIAAYQAQGPGRFVTPEMTTRLADASARVADMDTAAAAARASLVEAQEALTKFTAGAAAAGTATATTVPVTQKAKDALDTLIAGYDETAARALKVKKAEETINAAIGAGGITRERGNQILEEYKRHLDEEAASKNKGAKAAGTLTQQIERQLDTMKAETAALALDERARFQAAEVQKALLAAKERGIALHPTVIEQIRAEAGAHYDQAKAAKAAADARERIGRLVEETRTPLEAYRAKLAELEKLKPFAKTPEELEAIARAARAADPAVAELKRQWEEYAREVARVVDDVSTDVATLMFERLTDPDKAGDVLDFFRDLFKRIAVEALKTQIVQPIVAQVVGSVPQLFGLSPPANQNAQSVSVGGRTYVPANQNVQSGGGTGGLSIGSLSRLTDPANLPSWWNNPIFGGGGQTTVTVSPSVLADQNAMLRAANPGMNITADPTVATGASPGVSAAGGVTWGQVATAAGSALSAFNAFKAFSNGQIGSGIGNTISAGIGIASLAGVAMGPLAPIAMIAAPIIGGLLDGLFAREQSTMEGGSTRNFDTGGEVIGGQTGKKFSQENRAEASRVAGAVYDMGERLEKLLGGTLTGEIFVGAGNRDGYRVQDGAPGPVTEKYFPRTEEGLRELTGWFAGRFVDRLKGSLSEQVQRAIPNIDWSDLEKGLAQLQHAMDFDATATAMAGGYALENAARTQAKEAMRQTTEAWQDWLDTTEKLWPGTTTGGTTRTETVREQVTLSAAEAIAQGLLTRSQNYLGDATWETVWKDLDGNIVQVGEDLRDTVSVWKEATKTVTEGGQAV</sequence>
<name>A0ABX2T7L1_9PROT</name>
<evidence type="ECO:0000259" key="2">
    <source>
        <dbReference type="Pfam" id="PF20155"/>
    </source>
</evidence>
<protein>
    <recommendedName>
        <fullName evidence="2">Tape measure protein N-terminal domain-containing protein</fullName>
    </recommendedName>
</protein>
<organism evidence="3 4">
    <name type="scientific">Azospirillum oleiclasticum</name>
    <dbReference type="NCBI Taxonomy" id="2735135"/>
    <lineage>
        <taxon>Bacteria</taxon>
        <taxon>Pseudomonadati</taxon>
        <taxon>Pseudomonadota</taxon>
        <taxon>Alphaproteobacteria</taxon>
        <taxon>Rhodospirillales</taxon>
        <taxon>Azospirillaceae</taxon>
        <taxon>Azospirillum</taxon>
    </lineage>
</organism>